<reference evidence="3" key="3">
    <citation type="journal article" date="2010" name="Food Technol. Biotechnol.">
        <title>Novel bacteriocinogenic Lactobacillus plantarum strains and their differentiation by sequence analysis of 16S rDNA, 16S-23S and 23S-5S intergenic spacer regions and randomly amplified polymorphic DNA analysis.</title>
        <authorList>
            <person name="Moghadam M.S."/>
            <person name="Foo H.L."/>
            <person name="Leow T.C."/>
            <person name="Rahim R.A."/>
            <person name="Loh T.C."/>
        </authorList>
    </citation>
    <scope>NUCLEOTIDE SEQUENCE</scope>
    <source>
        <strain evidence="6">RG11</strain>
        <strain evidence="5">RG14</strain>
        <strain evidence="7">RI11</strain>
        <strain evidence="8">RS5</strain>
        <strain evidence="4">TL1</strain>
        <strain evidence="3">UL4</strain>
    </source>
</reference>
<evidence type="ECO:0000313" key="8">
    <source>
        <dbReference type="EMBL" id="AGE12433.1"/>
    </source>
</evidence>
<evidence type="ECO:0000313" key="5">
    <source>
        <dbReference type="EMBL" id="AGE12379.1"/>
    </source>
</evidence>
<reference evidence="1" key="2">
    <citation type="submission" date="2009-03" db="EMBL/GenBank/DDBJ databases">
        <authorList>
            <person name="Navarro L."/>
            <person name="Saenz Y."/>
            <person name="Rojo B."/>
            <person name="Zarazaga M."/>
            <person name="Ruiz-Larrea F."/>
            <person name="Torres C."/>
        </authorList>
    </citation>
    <scope>NUCLEOTIDE SEQUENCE</scope>
    <source>
        <strain evidence="1">J51</strain>
    </source>
</reference>
<evidence type="ECO:0000313" key="3">
    <source>
        <dbReference type="EMBL" id="AGE12343.1"/>
    </source>
</evidence>
<accession>C1FY57</accession>
<reference evidence="1" key="1">
    <citation type="journal article" date="2008" name="Int. J. Food Microbiol.">
        <title>Comparative study of the pln locus of the quorum-sensing regulated bacteriocin-producing L. plantarum J51 strain.</title>
        <authorList>
            <person name="Navarro L."/>
            <person name="Rojo-Bezares B."/>
            <person name="Saenz Y."/>
            <person name="Diez L."/>
            <person name="Zarazaga M."/>
            <person name="Ruiz-Larrea F."/>
            <person name="Torres C."/>
        </authorList>
    </citation>
    <scope>NUCLEOTIDE SEQUENCE</scope>
    <source>
        <strain evidence="1">J51</strain>
    </source>
</reference>
<organism evidence="1">
    <name type="scientific">Lactiplantibacillus plantarum</name>
    <name type="common">Lactobacillus plantarum</name>
    <dbReference type="NCBI Taxonomy" id="1590"/>
    <lineage>
        <taxon>Bacteria</taxon>
        <taxon>Bacillati</taxon>
        <taxon>Bacillota</taxon>
        <taxon>Bacilli</taxon>
        <taxon>Lactobacillales</taxon>
        <taxon>Lactobacillaceae</taxon>
        <taxon>Lactiplantibacillus</taxon>
    </lineage>
</organism>
<reference evidence="4" key="6">
    <citation type="submission" date="2013-02" db="EMBL/GenBank/DDBJ databases">
        <authorList>
            <person name="Foo H.L."/>
            <person name="Shojaei Moghadam M."/>
            <person name="Tai H.F."/>
            <person name="Abdul Rahim R."/>
            <person name="Abdullah M.P."/>
            <person name="Leow T.C."/>
            <person name="Loh T.C."/>
        </authorList>
    </citation>
    <scope>NUCLEOTIDE SEQUENCE</scope>
    <source>
        <strain evidence="6">RG11</strain>
        <strain evidence="5">RG14</strain>
        <strain evidence="7">RI11</strain>
        <strain evidence="8">RS5</strain>
        <strain evidence="4">TL1</strain>
    </source>
</reference>
<name>C1FY57_LACPN</name>
<dbReference type="EMBL" id="GU138150">
    <property type="protein sequence ID" value="AGE12361.1"/>
    <property type="molecule type" value="Genomic_DNA"/>
</dbReference>
<dbReference type="EMBL" id="HQ651181">
    <property type="protein sequence ID" value="AEO52967.1"/>
    <property type="molecule type" value="Genomic_DNA"/>
</dbReference>
<evidence type="ECO:0000313" key="4">
    <source>
        <dbReference type="EMBL" id="AGE12361.1"/>
    </source>
</evidence>
<reference evidence="3" key="7">
    <citation type="journal article" date="2015" name="Microb. Cell Fact.">
        <title>Molecular characterisation of new organisation of plnEF and plw loci of bacteriocin genes harbour concomitantly in Lactobacillus plantarum I-UL4.</title>
        <authorList>
            <person name="Tai H.F."/>
            <person name="Foo H.L."/>
            <person name="Abdul Rahim R."/>
            <person name="Loh T.C."/>
            <person name="Abdullah M.P."/>
            <person name="Yoshinobu K."/>
        </authorList>
    </citation>
    <scope>NUCLEOTIDE SEQUENCE</scope>
    <source>
        <strain evidence="3">UL4</strain>
    </source>
</reference>
<dbReference type="EMBL" id="GU138149">
    <property type="protein sequence ID" value="AGE12343.1"/>
    <property type="molecule type" value="Genomic_DNA"/>
</dbReference>
<evidence type="ECO:0000313" key="1">
    <source>
        <dbReference type="EMBL" id="ACO24434.1"/>
    </source>
</evidence>
<protein>
    <submittedName>
        <fullName evidence="1 3">Putative bacteriocin</fullName>
    </submittedName>
</protein>
<dbReference type="EMBL" id="DQ340868">
    <property type="protein sequence ID" value="ACO24434.1"/>
    <property type="molecule type" value="Genomic_DNA"/>
</dbReference>
<sequence length="59" mass="6484">MRKSISNFKALNEKELGAVNGGIWQWIVGGLGFLAGDAWSHSDQISSGIKKRKKKGYGY</sequence>
<dbReference type="AlphaFoldDB" id="C1FY57"/>
<evidence type="ECO:0000313" key="2">
    <source>
        <dbReference type="EMBL" id="AEO52967.1"/>
    </source>
</evidence>
<reference evidence="2" key="5">
    <citation type="submission" date="2011-09" db="EMBL/GenBank/DDBJ databases">
        <authorList>
            <person name="Tsapieva A."/>
            <person name="Suvorov A."/>
        </authorList>
    </citation>
    <scope>NUCLEOTIDE SEQUENCE</scope>
    <source>
        <strain evidence="2">8P-A3</strain>
    </source>
</reference>
<dbReference type="NCBIfam" id="TIGR03949">
    <property type="entry name" value="bact_IIb_cerein"/>
    <property type="match status" value="1"/>
</dbReference>
<dbReference type="EMBL" id="GU138154">
    <property type="protein sequence ID" value="AGE12433.1"/>
    <property type="molecule type" value="Genomic_DNA"/>
</dbReference>
<dbReference type="PATRIC" id="fig|1590.172.peg.383"/>
<evidence type="ECO:0000313" key="7">
    <source>
        <dbReference type="EMBL" id="AGE12415.1"/>
    </source>
</evidence>
<dbReference type="EMBL" id="GU138151">
    <property type="protein sequence ID" value="AGE12379.1"/>
    <property type="molecule type" value="Genomic_DNA"/>
</dbReference>
<dbReference type="RefSeq" id="WP_027821506.1">
    <property type="nucleotide sequence ID" value="NZ_AP018405.1"/>
</dbReference>
<reference evidence="2" key="4">
    <citation type="book" date="2010" name="PROCEEDINGS OF THE INTERNATIONAL SCIENTIFIC CONFERENCE ON GASTRO-INTESTINAL MICROBIAL ECOLOGY" publisher="Unknown Publisher">
        <title>Structure of Plantaricin Locus of Lactobacillus plantarum 8P-A3.</title>
        <editorList>
            <person name="Unknown A."/>
        </editorList>
        <authorList>
            <person name="Tsapieva A."/>
            <person name="Suvorov A."/>
        </authorList>
    </citation>
    <scope>NUCLEOTIDE SEQUENCE</scope>
    <source>
        <strain evidence="2">8P-A3</strain>
    </source>
</reference>
<dbReference type="InterPro" id="IPR023991">
    <property type="entry name" value="Bacteriocin_IIb_lactobn/cerein"/>
</dbReference>
<proteinExistence type="predicted"/>
<dbReference type="EMBL" id="GU138153">
    <property type="protein sequence ID" value="AGE12415.1"/>
    <property type="molecule type" value="Genomic_DNA"/>
</dbReference>
<dbReference type="EMBL" id="GU138152">
    <property type="protein sequence ID" value="AGE12397.1"/>
    <property type="molecule type" value="Genomic_DNA"/>
</dbReference>
<evidence type="ECO:0000313" key="6">
    <source>
        <dbReference type="EMBL" id="AGE12397.1"/>
    </source>
</evidence>